<feature type="compositionally biased region" description="Low complexity" evidence="1">
    <location>
        <begin position="1"/>
        <end position="11"/>
    </location>
</feature>
<dbReference type="EMBL" id="FWEW01003819">
    <property type="protein sequence ID" value="SLM41271.1"/>
    <property type="molecule type" value="Genomic_DNA"/>
</dbReference>
<organism evidence="2 3">
    <name type="scientific">Lasallia pustulata</name>
    <dbReference type="NCBI Taxonomy" id="136370"/>
    <lineage>
        <taxon>Eukaryota</taxon>
        <taxon>Fungi</taxon>
        <taxon>Dikarya</taxon>
        <taxon>Ascomycota</taxon>
        <taxon>Pezizomycotina</taxon>
        <taxon>Lecanoromycetes</taxon>
        <taxon>OSLEUM clade</taxon>
        <taxon>Umbilicariomycetidae</taxon>
        <taxon>Umbilicariales</taxon>
        <taxon>Umbilicariaceae</taxon>
        <taxon>Lasallia</taxon>
    </lineage>
</organism>
<feature type="region of interest" description="Disordered" evidence="1">
    <location>
        <begin position="233"/>
        <end position="275"/>
    </location>
</feature>
<evidence type="ECO:0000256" key="1">
    <source>
        <dbReference type="SAM" id="MobiDB-lite"/>
    </source>
</evidence>
<dbReference type="AlphaFoldDB" id="A0A1W5DDZ9"/>
<evidence type="ECO:0000313" key="3">
    <source>
        <dbReference type="Proteomes" id="UP000192927"/>
    </source>
</evidence>
<sequence>MVRNMPVQQSPSGPPGTPGEPGLPGLAGGNNGAPQTVSWKPHDVGIFWPNIPTSYCTGYIIDEGKERYYRNVHSFVAHVRVAAATRDVTTLRQNLDLCLKGEAQDWWTNQLSHVTRVGIMADNNGVEEWVKALEKRFREAPSVALGKLQVMRYTIQDVQSHREPSKYVTAIATAAKGCGQGNTEFAQVLHAFRGINSNLRRFGIDEPEERTTIQEFIVLLNRKKVNWFDHYAQNKQKENKEQRDQGRNVKQDRDRSQERLNPQGNRNQGQYQNSPMYQPIVPRQALNQISQPYGFNNQQRGFDQGFNQGRSYSQGYNLGGVQGPTCGGFNNNYQRYTRNNIYRKQPQDQQQQLQAAMPAPNANTSPALTVPVAQVPNHISPTTRPYNSPAGAGAPNHYVSGSYEQHYQQPGGRTNYNRRPYDGRLLPESQQIAYNGDIYRESIYSGSNSKVYYGSESDYNSRAALPEAYAAVPPGGYESQGQGYNQHPQPNAYQDAYVNRSPVPYDNGEYPEDHEEANAQFVTENAVEPFSKGSQDCKPASSPVLSDNAPCLGNGYSTTLVESDASQNHQPGYSF</sequence>
<reference evidence="3" key="1">
    <citation type="submission" date="2017-03" db="EMBL/GenBank/DDBJ databases">
        <authorList>
            <person name="Sharma R."/>
            <person name="Thines M."/>
        </authorList>
    </citation>
    <scope>NUCLEOTIDE SEQUENCE [LARGE SCALE GENOMIC DNA]</scope>
</reference>
<evidence type="ECO:0000313" key="2">
    <source>
        <dbReference type="EMBL" id="SLM41271.1"/>
    </source>
</evidence>
<feature type="region of interest" description="Disordered" evidence="1">
    <location>
        <begin position="529"/>
        <end position="575"/>
    </location>
</feature>
<keyword evidence="3" id="KW-1185">Reference proteome</keyword>
<feature type="region of interest" description="Disordered" evidence="1">
    <location>
        <begin position="383"/>
        <end position="418"/>
    </location>
</feature>
<proteinExistence type="predicted"/>
<dbReference type="Proteomes" id="UP000192927">
    <property type="component" value="Unassembled WGS sequence"/>
</dbReference>
<feature type="region of interest" description="Disordered" evidence="1">
    <location>
        <begin position="1"/>
        <end position="35"/>
    </location>
</feature>
<name>A0A1W5DDZ9_9LECA</name>
<feature type="compositionally biased region" description="Polar residues" evidence="1">
    <location>
        <begin position="555"/>
        <end position="575"/>
    </location>
</feature>
<protein>
    <submittedName>
        <fullName evidence="2">Uncharacterized protein</fullName>
    </submittedName>
</protein>
<feature type="compositionally biased region" description="Polar residues" evidence="1">
    <location>
        <begin position="259"/>
        <end position="275"/>
    </location>
</feature>
<feature type="compositionally biased region" description="Polar residues" evidence="1">
    <location>
        <begin position="402"/>
        <end position="417"/>
    </location>
</feature>
<accession>A0A1W5DDZ9</accession>
<feature type="compositionally biased region" description="Basic and acidic residues" evidence="1">
    <location>
        <begin position="235"/>
        <end position="258"/>
    </location>
</feature>